<dbReference type="Gene3D" id="1.10.150.130">
    <property type="match status" value="1"/>
</dbReference>
<feature type="domain" description="Core-binding (CB)" evidence="8">
    <location>
        <begin position="8"/>
        <end position="92"/>
    </location>
</feature>
<dbReference type="EMBL" id="ADNX01000053">
    <property type="protein sequence ID" value="EFH06685.1"/>
    <property type="molecule type" value="Genomic_DNA"/>
</dbReference>
<dbReference type="InterPro" id="IPR013762">
    <property type="entry name" value="Integrase-like_cat_sf"/>
</dbReference>
<comment type="caution">
    <text evidence="9">The sequence shown here is derived from an EMBL/GenBank/DDBJ whole genome shotgun (WGS) entry which is preliminary data.</text>
</comment>
<accession>D5Q5Y4</accession>
<dbReference type="InterPro" id="IPR002104">
    <property type="entry name" value="Integrase_catalytic"/>
</dbReference>
<evidence type="ECO:0000313" key="10">
    <source>
        <dbReference type="Proteomes" id="UP000003227"/>
    </source>
</evidence>
<name>D5Q5Y4_CLODI</name>
<evidence type="ECO:0000256" key="4">
    <source>
        <dbReference type="ARBA" id="ARBA00023125"/>
    </source>
</evidence>
<dbReference type="Pfam" id="PF02899">
    <property type="entry name" value="Phage_int_SAM_1"/>
    <property type="match status" value="1"/>
</dbReference>
<evidence type="ECO:0000259" key="8">
    <source>
        <dbReference type="PROSITE" id="PS51900"/>
    </source>
</evidence>
<dbReference type="InterPro" id="IPR044068">
    <property type="entry name" value="CB"/>
</dbReference>
<dbReference type="Gene3D" id="1.10.443.10">
    <property type="entry name" value="Intergrase catalytic core"/>
    <property type="match status" value="1"/>
</dbReference>
<comment type="function">
    <text evidence="1">Site-specific tyrosine recombinase, which acts by catalyzing the cutting and rejoining of the recombining DNA molecules.</text>
</comment>
<feature type="domain" description="Tyr recombinase" evidence="7">
    <location>
        <begin position="115"/>
        <end position="310"/>
    </location>
</feature>
<dbReference type="Proteomes" id="UP000003227">
    <property type="component" value="Unassembled WGS sequence"/>
</dbReference>
<dbReference type="GO" id="GO:0006310">
    <property type="term" value="P:DNA recombination"/>
    <property type="evidence" value="ECO:0007669"/>
    <property type="project" value="UniProtKB-KW"/>
</dbReference>
<dbReference type="PANTHER" id="PTHR30349">
    <property type="entry name" value="PHAGE INTEGRASE-RELATED"/>
    <property type="match status" value="1"/>
</dbReference>
<dbReference type="AlphaFoldDB" id="D5Q5Y4"/>
<protein>
    <submittedName>
        <fullName evidence="9">Site-specific recombinase, phage integrase family</fullName>
    </submittedName>
</protein>
<dbReference type="InterPro" id="IPR004107">
    <property type="entry name" value="Integrase_SAM-like_N"/>
</dbReference>
<evidence type="ECO:0000256" key="6">
    <source>
        <dbReference type="PROSITE-ProRule" id="PRU01248"/>
    </source>
</evidence>
<evidence type="ECO:0000259" key="7">
    <source>
        <dbReference type="PROSITE" id="PS51898"/>
    </source>
</evidence>
<gene>
    <name evidence="9" type="ORF">HMPREF0220_2316</name>
</gene>
<dbReference type="InterPro" id="IPR050090">
    <property type="entry name" value="Tyrosine_recombinase_XerCD"/>
</dbReference>
<keyword evidence="3" id="KW-0229">DNA integration</keyword>
<reference evidence="9 10" key="1">
    <citation type="submission" date="2010-05" db="EMBL/GenBank/DDBJ databases">
        <authorList>
            <person name="Qin X."/>
            <person name="Bachman B."/>
            <person name="Battles P."/>
            <person name="Bell A."/>
            <person name="Bess C."/>
            <person name="Bickham C."/>
            <person name="Chaboub L."/>
            <person name="Chen D."/>
            <person name="Coyle M."/>
            <person name="Deiros D.R."/>
            <person name="Dinh H."/>
            <person name="Forbes L."/>
            <person name="Fowler G."/>
            <person name="Francisco L."/>
            <person name="Fu Q."/>
            <person name="Gubbala S."/>
            <person name="Hale W."/>
            <person name="Han Y."/>
            <person name="Hemphill L."/>
            <person name="Highlander S.K."/>
            <person name="Hirani K."/>
            <person name="Hogues M."/>
            <person name="Jackson L."/>
            <person name="Jakkamsetti A."/>
            <person name="Javaid M."/>
            <person name="Jiang H."/>
            <person name="Korchina V."/>
            <person name="Kovar C."/>
            <person name="Lara F."/>
            <person name="Lee S."/>
            <person name="Mata R."/>
            <person name="Mathew T."/>
            <person name="Moen C."/>
            <person name="Morales K."/>
            <person name="Munidasa M."/>
            <person name="Nazareth L."/>
            <person name="Ngo R."/>
            <person name="Nguyen L."/>
            <person name="Okwuonu G."/>
            <person name="Ongeri F."/>
            <person name="Patil S."/>
            <person name="Petrosino J."/>
            <person name="Pham C."/>
            <person name="Pham P."/>
            <person name="Pu L.-L."/>
            <person name="Puazo M."/>
            <person name="Raj R."/>
            <person name="Reid J."/>
            <person name="Rouhana J."/>
            <person name="Saada N."/>
            <person name="Shang Y."/>
            <person name="Simmons D."/>
            <person name="Thornton R."/>
            <person name="Warren J."/>
            <person name="Weissenberger G."/>
            <person name="Zhang J."/>
            <person name="Zhang L."/>
            <person name="Zhou C."/>
            <person name="Zhu D."/>
            <person name="Muzny D."/>
            <person name="Worley K."/>
            <person name="Gibbs R."/>
        </authorList>
    </citation>
    <scope>NUCLEOTIDE SEQUENCE [LARGE SCALE GENOMIC DNA]</scope>
    <source>
        <strain evidence="9 10">NAP08</strain>
    </source>
</reference>
<dbReference type="SUPFAM" id="SSF56349">
    <property type="entry name" value="DNA breaking-rejoining enzymes"/>
    <property type="match status" value="1"/>
</dbReference>
<organism evidence="9 10">
    <name type="scientific">Clostridioides difficile NAP08</name>
    <dbReference type="NCBI Taxonomy" id="525259"/>
    <lineage>
        <taxon>Bacteria</taxon>
        <taxon>Bacillati</taxon>
        <taxon>Bacillota</taxon>
        <taxon>Clostridia</taxon>
        <taxon>Peptostreptococcales</taxon>
        <taxon>Peptostreptococcaceae</taxon>
        <taxon>Clostridioides</taxon>
    </lineage>
</organism>
<evidence type="ECO:0000256" key="1">
    <source>
        <dbReference type="ARBA" id="ARBA00003283"/>
    </source>
</evidence>
<dbReference type="PROSITE" id="PS51898">
    <property type="entry name" value="TYR_RECOMBINASE"/>
    <property type="match status" value="1"/>
</dbReference>
<proteinExistence type="inferred from homology"/>
<evidence type="ECO:0000256" key="2">
    <source>
        <dbReference type="ARBA" id="ARBA00008857"/>
    </source>
</evidence>
<keyword evidence="4 6" id="KW-0238">DNA-binding</keyword>
<dbReference type="GO" id="GO:0003677">
    <property type="term" value="F:DNA binding"/>
    <property type="evidence" value="ECO:0007669"/>
    <property type="project" value="UniProtKB-UniRule"/>
</dbReference>
<comment type="similarity">
    <text evidence="2">Belongs to the 'phage' integrase family.</text>
</comment>
<dbReference type="InterPro" id="IPR011010">
    <property type="entry name" value="DNA_brk_join_enz"/>
</dbReference>
<dbReference type="InterPro" id="IPR010998">
    <property type="entry name" value="Integrase_recombinase_N"/>
</dbReference>
<dbReference type="PANTHER" id="PTHR30349:SF41">
    <property type="entry name" value="INTEGRASE_RECOMBINASE PROTEIN MJ0367-RELATED"/>
    <property type="match status" value="1"/>
</dbReference>
<evidence type="ECO:0000313" key="9">
    <source>
        <dbReference type="EMBL" id="EFH06685.1"/>
    </source>
</evidence>
<dbReference type="Pfam" id="PF00589">
    <property type="entry name" value="Phage_integrase"/>
    <property type="match status" value="1"/>
</dbReference>
<dbReference type="PROSITE" id="PS51900">
    <property type="entry name" value="CB"/>
    <property type="match status" value="1"/>
</dbReference>
<evidence type="ECO:0000256" key="3">
    <source>
        <dbReference type="ARBA" id="ARBA00022908"/>
    </source>
</evidence>
<dbReference type="GO" id="GO:0015074">
    <property type="term" value="P:DNA integration"/>
    <property type="evidence" value="ECO:0007669"/>
    <property type="project" value="UniProtKB-KW"/>
</dbReference>
<sequence>MKRKGVIMYSTKILDDYEYETFNVFSTKLNPNTKHDYLSKVILFKEFLKGKELIYATKEDCKNFVDYIQTKYAKSTCEKIYSYLHSFYNFLKKEGYIDINPFRYVEKPTVTRIKTKDDVLSIQEINKLIGILPKLNIRDRVIIVCLVTTGCLLNELVSLKWKDLMVDENDNSYVRLGKGRKERVVKLHPYFFKLLEDYRNYSGLPEVIIPSDDFIFTTQKSNSITDRNVRLIVKKALDLAGLSQYSARDFRHSFAAISLRLGADESDVKNQLGWSDKYYAIRYKYVLNFVDSEIVDYLIEKDNLDINKKY</sequence>
<keyword evidence="5" id="KW-0233">DNA recombination</keyword>
<dbReference type="HOGENOM" id="CLU_920631_0_0_9"/>
<evidence type="ECO:0000256" key="5">
    <source>
        <dbReference type="ARBA" id="ARBA00023172"/>
    </source>
</evidence>